<protein>
    <submittedName>
        <fullName evidence="1">Uncharacterized protein B3gp8</fullName>
    </submittedName>
</protein>
<dbReference type="InterPro" id="IPR027417">
    <property type="entry name" value="P-loop_NTPase"/>
</dbReference>
<reference evidence="1" key="1">
    <citation type="journal article" date="2009" name="Appl. Environ. Microbiol.">
        <title>Complete WO phage sequences reveal their dynamic evolutionary trajectories and putative functional elements required for integration into the Wolbachia genome.</title>
        <authorList>
            <person name="Tanaka K."/>
            <person name="Furukawa S."/>
            <person name="Nikoh N."/>
            <person name="Sasaki T."/>
            <person name="Fukatsu T."/>
        </authorList>
    </citation>
    <scope>NUCLEOTIDE SEQUENCE</scope>
    <source>
        <strain evidence="1">WCauB</strain>
    </source>
</reference>
<dbReference type="EMBL" id="AB478516">
    <property type="protein sequence ID" value="BAH22277.1"/>
    <property type="molecule type" value="Genomic_DNA"/>
</dbReference>
<dbReference type="AlphaFoldDB" id="B9A8Z6"/>
<organism evidence="1">
    <name type="scientific">Wolbachia endosymbiont of Cadra cautella</name>
    <dbReference type="NCBI Taxonomy" id="190193"/>
    <lineage>
        <taxon>Bacteria</taxon>
        <taxon>Pseudomonadati</taxon>
        <taxon>Pseudomonadota</taxon>
        <taxon>Alphaproteobacteria</taxon>
        <taxon>Rickettsiales</taxon>
        <taxon>Anaplasmataceae</taxon>
        <taxon>Wolbachieae</taxon>
        <taxon>Wolbachia</taxon>
    </lineage>
</organism>
<name>B9A8Z6_9RICK</name>
<dbReference type="SUPFAM" id="SSF52540">
    <property type="entry name" value="P-loop containing nucleoside triphosphate hydrolases"/>
    <property type="match status" value="1"/>
</dbReference>
<dbReference type="Pfam" id="PF13479">
    <property type="entry name" value="AAA_24"/>
    <property type="match status" value="1"/>
</dbReference>
<proteinExistence type="predicted"/>
<sequence>MVLKILNNNERLQTISTVKMVIFGPYGIGKTSLLKTVDEPTLCLDFEAGLLAVQDWQGSLRTWNEARDIACLIGAALKSDQAYSQRHHEHVSGKYKDLFSEFSKYRCIFVDSITVASRLCLLWATEASSERSGKQDMRAAYGLLAQEMMA</sequence>
<accession>B9A8Z6</accession>
<evidence type="ECO:0000313" key="1">
    <source>
        <dbReference type="EMBL" id="BAH22277.1"/>
    </source>
</evidence>
<gene>
    <name evidence="1" type="primary">B3gp8</name>
</gene>